<protein>
    <submittedName>
        <fullName evidence="2">Putative secreted protein</fullName>
    </submittedName>
</protein>
<name>A0A2M4DDQ2_ANODA</name>
<feature type="chain" id="PRO_5014708084" evidence="1">
    <location>
        <begin position="23"/>
        <end position="159"/>
    </location>
</feature>
<accession>A0A2M4DDQ2</accession>
<dbReference type="AlphaFoldDB" id="A0A2M4DDQ2"/>
<dbReference type="EMBL" id="GGFL01011509">
    <property type="protein sequence ID" value="MBW75687.1"/>
    <property type="molecule type" value="Transcribed_RNA"/>
</dbReference>
<organism evidence="2">
    <name type="scientific">Anopheles darlingi</name>
    <name type="common">Mosquito</name>
    <dbReference type="NCBI Taxonomy" id="43151"/>
    <lineage>
        <taxon>Eukaryota</taxon>
        <taxon>Metazoa</taxon>
        <taxon>Ecdysozoa</taxon>
        <taxon>Arthropoda</taxon>
        <taxon>Hexapoda</taxon>
        <taxon>Insecta</taxon>
        <taxon>Pterygota</taxon>
        <taxon>Neoptera</taxon>
        <taxon>Endopterygota</taxon>
        <taxon>Diptera</taxon>
        <taxon>Nematocera</taxon>
        <taxon>Culicoidea</taxon>
        <taxon>Culicidae</taxon>
        <taxon>Anophelinae</taxon>
        <taxon>Anopheles</taxon>
    </lineage>
</organism>
<keyword evidence="1" id="KW-0732">Signal</keyword>
<sequence length="159" mass="18130">MNGLALCSNALLLILLHRVCVCVSRLALPIPFAGAFGLMNHRHHRHHWPAFTLPFLRPFFALCFRFSFECVRPCVCVCVCVLIDRVAKTPMTVETEETEDARQKGLRIRRVGPFFRLFFHFFSPPLSCRILRLSGLPSQAYNTLYALSIPSILPTLSVR</sequence>
<evidence type="ECO:0000313" key="2">
    <source>
        <dbReference type="EMBL" id="MBW75687.1"/>
    </source>
</evidence>
<proteinExistence type="predicted"/>
<reference evidence="2" key="1">
    <citation type="submission" date="2018-01" db="EMBL/GenBank/DDBJ databases">
        <title>An insight into the sialome of Amazonian anophelines.</title>
        <authorList>
            <person name="Ribeiro J.M."/>
            <person name="Scarpassa V."/>
            <person name="Calvo E."/>
        </authorList>
    </citation>
    <scope>NUCLEOTIDE SEQUENCE</scope>
</reference>
<evidence type="ECO:0000256" key="1">
    <source>
        <dbReference type="SAM" id="SignalP"/>
    </source>
</evidence>
<feature type="signal peptide" evidence="1">
    <location>
        <begin position="1"/>
        <end position="22"/>
    </location>
</feature>